<dbReference type="RefSeq" id="WP_149841455.1">
    <property type="nucleotide sequence ID" value="NZ_VUOC01000004.1"/>
</dbReference>
<evidence type="ECO:0000313" key="8">
    <source>
        <dbReference type="Proteomes" id="UP000324611"/>
    </source>
</evidence>
<dbReference type="EMBL" id="VUOC01000004">
    <property type="protein sequence ID" value="KAA2240277.1"/>
    <property type="molecule type" value="Genomic_DNA"/>
</dbReference>
<keyword evidence="8" id="KW-1185">Reference proteome</keyword>
<protein>
    <recommendedName>
        <fullName evidence="6">Methylamine utilisation protein MauE domain-containing protein</fullName>
    </recommendedName>
</protein>
<dbReference type="GO" id="GO:0030416">
    <property type="term" value="P:methylamine metabolic process"/>
    <property type="evidence" value="ECO:0007669"/>
    <property type="project" value="InterPro"/>
</dbReference>
<evidence type="ECO:0000256" key="4">
    <source>
        <dbReference type="ARBA" id="ARBA00023136"/>
    </source>
</evidence>
<keyword evidence="2 5" id="KW-0812">Transmembrane</keyword>
<evidence type="ECO:0000256" key="3">
    <source>
        <dbReference type="ARBA" id="ARBA00022989"/>
    </source>
</evidence>
<keyword evidence="3 5" id="KW-1133">Transmembrane helix</keyword>
<name>A0A5B2VPY4_9BACT</name>
<gene>
    <name evidence="7" type="ORF">F0L74_29370</name>
</gene>
<reference evidence="7 8" key="1">
    <citation type="submission" date="2019-09" db="EMBL/GenBank/DDBJ databases">
        <title>Chitinophaga ginsengihumi sp. nov., isolated from soil of ginseng rhizosphere.</title>
        <authorList>
            <person name="Lee J."/>
        </authorList>
    </citation>
    <scope>NUCLEOTIDE SEQUENCE [LARGE SCALE GENOMIC DNA]</scope>
    <source>
        <strain evidence="7 8">BN140078</strain>
    </source>
</reference>
<dbReference type="GO" id="GO:0016020">
    <property type="term" value="C:membrane"/>
    <property type="evidence" value="ECO:0007669"/>
    <property type="project" value="UniProtKB-SubCell"/>
</dbReference>
<feature type="transmembrane region" description="Helical" evidence="5">
    <location>
        <begin position="76"/>
        <end position="98"/>
    </location>
</feature>
<reference evidence="7 8" key="2">
    <citation type="submission" date="2019-09" db="EMBL/GenBank/DDBJ databases">
        <authorList>
            <person name="Jin C."/>
        </authorList>
    </citation>
    <scope>NUCLEOTIDE SEQUENCE [LARGE SCALE GENOMIC DNA]</scope>
    <source>
        <strain evidence="7 8">BN140078</strain>
    </source>
</reference>
<evidence type="ECO:0000259" key="6">
    <source>
        <dbReference type="Pfam" id="PF07291"/>
    </source>
</evidence>
<proteinExistence type="predicted"/>
<dbReference type="AlphaFoldDB" id="A0A5B2VPY4"/>
<sequence length="149" mass="16763">MKTKAFNPAIEAITAVLLLLWIYTGLNKLIHYDKFSFEAGRSPFLQHIAPLVAIMVPTGELVIAALLIFKRTRVAGLYASLFLMTLFTGYVYIMLRYAYDLPCSCGGIIELLTWEQHLAVNFIITLLTAIAILLQSRLTMRNKQVISLP</sequence>
<accession>A0A5B2VPY4</accession>
<feature type="transmembrane region" description="Helical" evidence="5">
    <location>
        <begin position="118"/>
        <end position="134"/>
    </location>
</feature>
<feature type="transmembrane region" description="Helical" evidence="5">
    <location>
        <begin position="5"/>
        <end position="24"/>
    </location>
</feature>
<evidence type="ECO:0000256" key="1">
    <source>
        <dbReference type="ARBA" id="ARBA00004141"/>
    </source>
</evidence>
<evidence type="ECO:0000256" key="2">
    <source>
        <dbReference type="ARBA" id="ARBA00022692"/>
    </source>
</evidence>
<evidence type="ECO:0000313" key="7">
    <source>
        <dbReference type="EMBL" id="KAA2240277.1"/>
    </source>
</evidence>
<organism evidence="7 8">
    <name type="scientific">Chitinophaga agrisoli</name>
    <dbReference type="NCBI Taxonomy" id="2607653"/>
    <lineage>
        <taxon>Bacteria</taxon>
        <taxon>Pseudomonadati</taxon>
        <taxon>Bacteroidota</taxon>
        <taxon>Chitinophagia</taxon>
        <taxon>Chitinophagales</taxon>
        <taxon>Chitinophagaceae</taxon>
        <taxon>Chitinophaga</taxon>
    </lineage>
</organism>
<comment type="subcellular location">
    <subcellularLocation>
        <location evidence="1">Membrane</location>
        <topology evidence="1">Multi-pass membrane protein</topology>
    </subcellularLocation>
</comment>
<dbReference type="Pfam" id="PF07291">
    <property type="entry name" value="MauE"/>
    <property type="match status" value="1"/>
</dbReference>
<dbReference type="InterPro" id="IPR009908">
    <property type="entry name" value="Methylamine_util_MauE"/>
</dbReference>
<feature type="domain" description="Methylamine utilisation protein MauE" evidence="6">
    <location>
        <begin position="9"/>
        <end position="133"/>
    </location>
</feature>
<evidence type="ECO:0000256" key="5">
    <source>
        <dbReference type="SAM" id="Phobius"/>
    </source>
</evidence>
<feature type="transmembrane region" description="Helical" evidence="5">
    <location>
        <begin position="44"/>
        <end position="69"/>
    </location>
</feature>
<keyword evidence="4 5" id="KW-0472">Membrane</keyword>
<comment type="caution">
    <text evidence="7">The sequence shown here is derived from an EMBL/GenBank/DDBJ whole genome shotgun (WGS) entry which is preliminary data.</text>
</comment>
<dbReference type="Proteomes" id="UP000324611">
    <property type="component" value="Unassembled WGS sequence"/>
</dbReference>